<reference evidence="3" key="1">
    <citation type="journal article" date="2008" name="Science">
        <title>The Physcomitrella genome reveals evolutionary insights into the conquest of land by plants.</title>
        <authorList>
            <person name="Rensing S."/>
            <person name="Lang D."/>
            <person name="Zimmer A."/>
            <person name="Terry A."/>
            <person name="Salamov A."/>
            <person name="Shapiro H."/>
            <person name="Nishiyama T."/>
            <person name="Perroud P.-F."/>
            <person name="Lindquist E."/>
            <person name="Kamisugi Y."/>
            <person name="Tanahashi T."/>
            <person name="Sakakibara K."/>
            <person name="Fujita T."/>
            <person name="Oishi K."/>
            <person name="Shin-I T."/>
            <person name="Kuroki Y."/>
            <person name="Toyoda A."/>
            <person name="Suzuki Y."/>
            <person name="Hashimoto A."/>
            <person name="Yamaguchi K."/>
            <person name="Sugano A."/>
            <person name="Kohara Y."/>
            <person name="Fujiyama A."/>
            <person name="Anterola A."/>
            <person name="Aoki S."/>
            <person name="Ashton N."/>
            <person name="Barbazuk W.B."/>
            <person name="Barker E."/>
            <person name="Bennetzen J."/>
            <person name="Bezanilla M."/>
            <person name="Blankenship R."/>
            <person name="Cho S.H."/>
            <person name="Dutcher S."/>
            <person name="Estelle M."/>
            <person name="Fawcett J.A."/>
            <person name="Gundlach H."/>
            <person name="Hanada K."/>
            <person name="Heyl A."/>
            <person name="Hicks K.A."/>
            <person name="Hugh J."/>
            <person name="Lohr M."/>
            <person name="Mayer K."/>
            <person name="Melkozernov A."/>
            <person name="Murata T."/>
            <person name="Nelson D."/>
            <person name="Pils B."/>
            <person name="Prigge M."/>
            <person name="Reiss B."/>
            <person name="Renner T."/>
            <person name="Rombauts S."/>
            <person name="Rushton P."/>
            <person name="Sanderfoot A."/>
            <person name="Schween G."/>
            <person name="Shiu S.-H."/>
            <person name="Stueber K."/>
            <person name="Theodoulou F.L."/>
            <person name="Tu H."/>
            <person name="Van de Peer Y."/>
            <person name="Verrier P.J."/>
            <person name="Waters E."/>
            <person name="Wood A."/>
            <person name="Yang L."/>
            <person name="Cove D."/>
            <person name="Cuming A."/>
            <person name="Hasebe M."/>
            <person name="Lucas S."/>
            <person name="Mishler D.B."/>
            <person name="Reski R."/>
            <person name="Grigoriev I."/>
            <person name="Quatrano R.S."/>
            <person name="Boore J.L."/>
        </authorList>
    </citation>
    <scope>NUCLEOTIDE SEQUENCE [LARGE SCALE GENOMIC DNA]</scope>
</reference>
<proteinExistence type="predicted"/>
<organism>
    <name type="scientific">Physcomitrium patens</name>
    <name type="common">Spreading-leaved earth moss</name>
    <name type="synonym">Physcomitrella patens</name>
    <dbReference type="NCBI Taxonomy" id="3218"/>
    <lineage>
        <taxon>Eukaryota</taxon>
        <taxon>Viridiplantae</taxon>
        <taxon>Streptophyta</taxon>
        <taxon>Embryophyta</taxon>
        <taxon>Bryophyta</taxon>
        <taxon>Bryophytina</taxon>
        <taxon>Bryopsida</taxon>
        <taxon>Funariidae</taxon>
        <taxon>Funariales</taxon>
        <taxon>Funariaceae</taxon>
        <taxon>Physcomitrium</taxon>
    </lineage>
</organism>
<dbReference type="HOGENOM" id="CLU_1217439_0_0_1"/>
<dbReference type="AlphaFoldDB" id="A9U6Q7"/>
<dbReference type="EMBL" id="DS546144">
    <property type="protein sequence ID" value="EDQ48647.1"/>
    <property type="molecule type" value="Genomic_DNA"/>
</dbReference>
<protein>
    <submittedName>
        <fullName evidence="3">Predicted protein</fullName>
    </submittedName>
</protein>
<feature type="transmembrane region" description="Helical" evidence="2">
    <location>
        <begin position="80"/>
        <end position="100"/>
    </location>
</feature>
<feature type="transmembrane region" description="Helical" evidence="2">
    <location>
        <begin position="50"/>
        <end position="68"/>
    </location>
</feature>
<evidence type="ECO:0000256" key="2">
    <source>
        <dbReference type="SAM" id="Phobius"/>
    </source>
</evidence>
<dbReference type="Pfam" id="PF09388">
    <property type="entry name" value="SpoOE-like"/>
    <property type="match status" value="1"/>
</dbReference>
<dbReference type="InterPro" id="IPR018540">
    <property type="entry name" value="Spo0E-like"/>
</dbReference>
<keyword evidence="2" id="KW-1133">Transmembrane helix</keyword>
<dbReference type="InterPro" id="IPR036638">
    <property type="entry name" value="HLH_DNA-bd_sf"/>
</dbReference>
<keyword evidence="1" id="KW-0175">Coiled coil</keyword>
<feature type="non-terminal residue" evidence="3">
    <location>
        <position position="382"/>
    </location>
</feature>
<name>A9U6Q7_PHYPA</name>
<dbReference type="GO" id="GO:0043937">
    <property type="term" value="P:regulation of sporulation"/>
    <property type="evidence" value="ECO:0007669"/>
    <property type="project" value="InterPro"/>
</dbReference>
<accession>A9U6Q7</accession>
<dbReference type="Gene3D" id="4.10.280.10">
    <property type="entry name" value="Helix-loop-helix DNA-binding domain"/>
    <property type="match status" value="1"/>
</dbReference>
<gene>
    <name evidence="3" type="ORF">PHYPADRAFT_103445</name>
</gene>
<evidence type="ECO:0000256" key="1">
    <source>
        <dbReference type="SAM" id="Coils"/>
    </source>
</evidence>
<dbReference type="GO" id="GO:0046983">
    <property type="term" value="F:protein dimerization activity"/>
    <property type="evidence" value="ECO:0007669"/>
    <property type="project" value="InterPro"/>
</dbReference>
<sequence>MGAVYVLVLAVAAFQPSLAPRNILFGISIPKSAVDDDAVRKLRRSYTGQVIGYGLAFGILVAAGILWKTGGTMPADDTQWLATTLPVGALLALFGISGGLPDEDRSGRPGALGGAAAPLSQGNVLADAPAGPGHGDLHGIPASLHAVRGKPDEWSPDRGGGHCAACHVGGCRRQHDEARQGQDGGFETGGGCEMEGGSFLLGPVGLRYFCRETDGHRIYAQLGPSGFVARRKKHPGEERSLSDDMMRNERLERLQELRRRLYQAAEERGSLTDPEVLAISEEADRLIVELQQQQREFKLERIWKQGPAARRLKKSVSSEAHSSCSTPDVSSASWLNLGSSRRFISVPAQPAFGSGVPYTTRLTLDWTKAPAHIGQGSSVTYS</sequence>
<dbReference type="InterPro" id="IPR037208">
    <property type="entry name" value="Spo0E-like_sf"/>
</dbReference>
<keyword evidence="2" id="KW-0812">Transmembrane</keyword>
<evidence type="ECO:0000313" key="3">
    <source>
        <dbReference type="EMBL" id="EDQ48647.1"/>
    </source>
</evidence>
<feature type="coiled-coil region" evidence="1">
    <location>
        <begin position="247"/>
        <end position="300"/>
    </location>
</feature>
<keyword evidence="2" id="KW-0472">Membrane</keyword>
<dbReference type="SUPFAM" id="SSF140500">
    <property type="entry name" value="BAS1536-like"/>
    <property type="match status" value="1"/>
</dbReference>